<keyword evidence="6 15" id="KW-0808">Transferase</keyword>
<dbReference type="RefSeq" id="XP_001610045.1">
    <property type="nucleotide sequence ID" value="XM_001609995.1"/>
</dbReference>
<name>A7AU66_BABBO</name>
<evidence type="ECO:0000256" key="3">
    <source>
        <dbReference type="ARBA" id="ARBA00010441"/>
    </source>
</evidence>
<dbReference type="PANTHER" id="PTHR15362:SF4">
    <property type="entry name" value="CDP-DIACYLGLYCEROL--INOSITOL 3-PHOSPHATIDYLTRANSFERASE"/>
    <property type="match status" value="1"/>
</dbReference>
<keyword evidence="5 15" id="KW-0444">Lipid biosynthesis</keyword>
<dbReference type="Proteomes" id="UP000002173">
    <property type="component" value="Unassembled WGS sequence"/>
</dbReference>
<evidence type="ECO:0000256" key="2">
    <source>
        <dbReference type="ARBA" id="ARBA00004141"/>
    </source>
</evidence>
<sequence>MARNPRYLTKANGVTMIRTILIMIGMFFARRNPFVFVSLYTASHLLDMLDGYVSRYYNESTLVGAAFDQLLDRMSSTYLCFLNARQYPRCLEVFYLIMLIDICGHWIHNYACALYSNTNHKDVKDANIFLRVYYHKRWLMFMSIVMYETFFCTLYIRSMYHPGDYIYGLVNYFLLVSSPLCGYKILTNVLQGIYGCRRIMHYDISTSK</sequence>
<evidence type="ECO:0000256" key="11">
    <source>
        <dbReference type="ARBA" id="ARBA00023098"/>
    </source>
</evidence>
<accession>A7AU66</accession>
<evidence type="ECO:0000256" key="1">
    <source>
        <dbReference type="ARBA" id="ARBA00001946"/>
    </source>
</evidence>
<dbReference type="KEGG" id="bbo:BBOV_II005250"/>
<dbReference type="InterPro" id="IPR043130">
    <property type="entry name" value="CDP-OH_PTrfase_TM_dom"/>
</dbReference>
<evidence type="ECO:0000256" key="16">
    <source>
        <dbReference type="SAM" id="Phobius"/>
    </source>
</evidence>
<evidence type="ECO:0000256" key="13">
    <source>
        <dbReference type="ARBA" id="ARBA00023209"/>
    </source>
</evidence>
<comment type="similarity">
    <text evidence="3 15">Belongs to the CDP-alcohol phosphatidyltransferase class-I family.</text>
</comment>
<evidence type="ECO:0000256" key="8">
    <source>
        <dbReference type="ARBA" id="ARBA00022723"/>
    </source>
</evidence>
<comment type="caution">
    <text evidence="17">The sequence shown here is derived from an EMBL/GenBank/DDBJ whole genome shotgun (WGS) entry which is preliminary data.</text>
</comment>
<dbReference type="AlphaFoldDB" id="A7AU66"/>
<feature type="transmembrane region" description="Helical" evidence="16">
    <location>
        <begin position="93"/>
        <end position="117"/>
    </location>
</feature>
<proteinExistence type="inferred from homology"/>
<evidence type="ECO:0000256" key="6">
    <source>
        <dbReference type="ARBA" id="ARBA00022679"/>
    </source>
</evidence>
<feature type="transmembrane region" description="Helical" evidence="16">
    <location>
        <begin position="169"/>
        <end position="190"/>
    </location>
</feature>
<dbReference type="GO" id="GO:0046872">
    <property type="term" value="F:metal ion binding"/>
    <property type="evidence" value="ECO:0007669"/>
    <property type="project" value="UniProtKB-KW"/>
</dbReference>
<reference evidence="17 18" key="1">
    <citation type="journal article" date="2007" name="PLoS Pathog.">
        <title>Genome sequence of Babesia bovis and comparative analysis of apicomplexan hemoprotozoa.</title>
        <authorList>
            <person name="Brayton K.A."/>
            <person name="Lau A.O.T."/>
            <person name="Herndon D.R."/>
            <person name="Hannick L."/>
            <person name="Kappmeyer L.S."/>
            <person name="Berens S.J."/>
            <person name="Bidwell S.L."/>
            <person name="Brown W.C."/>
            <person name="Crabtree J."/>
            <person name="Fadrosh D."/>
            <person name="Feldblum T."/>
            <person name="Forberger H.A."/>
            <person name="Haas B.J."/>
            <person name="Howell J.M."/>
            <person name="Khouri H."/>
            <person name="Koo H."/>
            <person name="Mann D.J."/>
            <person name="Norimine J."/>
            <person name="Paulsen I.T."/>
            <person name="Radune D."/>
            <person name="Ren Q."/>
            <person name="Smith R.K. Jr."/>
            <person name="Suarez C.E."/>
            <person name="White O."/>
            <person name="Wortman J.R."/>
            <person name="Knowles D.P. Jr."/>
            <person name="McElwain T.F."/>
            <person name="Nene V.M."/>
        </authorList>
    </citation>
    <scope>NUCLEOTIDE SEQUENCE [LARGE SCALE GENOMIC DNA]</scope>
    <source>
        <strain evidence="17">T2Bo</strain>
    </source>
</reference>
<evidence type="ECO:0000256" key="15">
    <source>
        <dbReference type="PIRNR" id="PIRNR000848"/>
    </source>
</evidence>
<gene>
    <name evidence="17" type="ORF">BBOV_II005250</name>
</gene>
<comment type="catalytic activity">
    <reaction evidence="15">
        <text>a CDP-1,2-diacyl-sn-glycerol + myo-inositol = a 1,2-diacyl-sn-glycero-3-phospho-(1D-myo-inositol) + CMP + H(+)</text>
        <dbReference type="Rhea" id="RHEA:11580"/>
        <dbReference type="ChEBI" id="CHEBI:15378"/>
        <dbReference type="ChEBI" id="CHEBI:17268"/>
        <dbReference type="ChEBI" id="CHEBI:57880"/>
        <dbReference type="ChEBI" id="CHEBI:58332"/>
        <dbReference type="ChEBI" id="CHEBI:60377"/>
        <dbReference type="EC" id="2.7.8.11"/>
    </reaction>
</comment>
<dbReference type="Gene3D" id="1.20.120.1760">
    <property type="match status" value="1"/>
</dbReference>
<evidence type="ECO:0000256" key="9">
    <source>
        <dbReference type="ARBA" id="ARBA00022842"/>
    </source>
</evidence>
<feature type="transmembrane region" description="Helical" evidence="16">
    <location>
        <begin position="138"/>
        <end position="157"/>
    </location>
</feature>
<dbReference type="EC" id="2.7.8.11" evidence="4 15"/>
<evidence type="ECO:0000256" key="10">
    <source>
        <dbReference type="ARBA" id="ARBA00022989"/>
    </source>
</evidence>
<protein>
    <recommendedName>
        <fullName evidence="4 15">CDP-diacylglycerol--inositol 3-phosphatidyltransferase</fullName>
        <ecNumber evidence="4 15">2.7.8.11</ecNumber>
    </recommendedName>
</protein>
<dbReference type="eggNOG" id="KOG3240">
    <property type="taxonomic scope" value="Eukaryota"/>
</dbReference>
<dbReference type="FunCoup" id="A7AU66">
    <property type="interactions" value="189"/>
</dbReference>
<reference evidence="18" key="3">
    <citation type="journal article" date="2021" name="Int. J. Parasitol.">
        <title>Comparative analysis of gene expression between Babesia bovis blood stages and kinetes allowed by improved genome annotation.</title>
        <authorList>
            <person name="Ueti M.W."/>
            <person name="Johnson W.C."/>
            <person name="Kappmeyer L.S."/>
            <person name="Herndon D.R."/>
            <person name="Mousel M.R."/>
            <person name="Reif K.E."/>
            <person name="Taus N.S."/>
            <person name="Ifeonu O.O."/>
            <person name="Silva J.C."/>
            <person name="Suarez C.E."/>
            <person name="Brayton K.A."/>
        </authorList>
    </citation>
    <scope>NUCLEOTIDE SEQUENCE [LARGE SCALE GENOMIC DNA]</scope>
</reference>
<dbReference type="PANTHER" id="PTHR15362">
    <property type="entry name" value="PHOSPHATIDYLINOSITOL SYNTHASE"/>
    <property type="match status" value="1"/>
</dbReference>
<evidence type="ECO:0000256" key="14">
    <source>
        <dbReference type="ARBA" id="ARBA00023264"/>
    </source>
</evidence>
<evidence type="ECO:0000256" key="12">
    <source>
        <dbReference type="ARBA" id="ARBA00023136"/>
    </source>
</evidence>
<keyword evidence="12 15" id="KW-0472">Membrane</keyword>
<dbReference type="InterPro" id="IPR014387">
    <property type="entry name" value="CDP_diag_ino_3_P_euk"/>
</dbReference>
<dbReference type="GO" id="GO:0016020">
    <property type="term" value="C:membrane"/>
    <property type="evidence" value="ECO:0007669"/>
    <property type="project" value="UniProtKB-SubCell"/>
</dbReference>
<dbReference type="EMBL" id="AAXT01000003">
    <property type="protein sequence ID" value="EDO06477.1"/>
    <property type="molecule type" value="Genomic_DNA"/>
</dbReference>
<keyword evidence="13 15" id="KW-0594">Phospholipid biosynthesis</keyword>
<dbReference type="STRING" id="5865.A7AU66"/>
<organism evidence="17 18">
    <name type="scientific">Babesia bovis</name>
    <dbReference type="NCBI Taxonomy" id="5865"/>
    <lineage>
        <taxon>Eukaryota</taxon>
        <taxon>Sar</taxon>
        <taxon>Alveolata</taxon>
        <taxon>Apicomplexa</taxon>
        <taxon>Aconoidasida</taxon>
        <taxon>Piroplasmida</taxon>
        <taxon>Babesiidae</taxon>
        <taxon>Babesia</taxon>
    </lineage>
</organism>
<keyword evidence="11 15" id="KW-0443">Lipid metabolism</keyword>
<evidence type="ECO:0000313" key="17">
    <source>
        <dbReference type="EMBL" id="EDO06477.1"/>
    </source>
</evidence>
<evidence type="ECO:0000256" key="7">
    <source>
        <dbReference type="ARBA" id="ARBA00022692"/>
    </source>
</evidence>
<keyword evidence="14 15" id="KW-1208">Phospholipid metabolism</keyword>
<dbReference type="PIRSF" id="PIRSF000848">
    <property type="entry name" value="CDP_diag_ino_3_P"/>
    <property type="match status" value="1"/>
</dbReference>
<dbReference type="GO" id="GO:0006661">
    <property type="term" value="P:phosphatidylinositol biosynthetic process"/>
    <property type="evidence" value="ECO:0007669"/>
    <property type="project" value="TreeGrafter"/>
</dbReference>
<comment type="subcellular location">
    <subcellularLocation>
        <location evidence="2">Membrane</location>
        <topology evidence="2">Multi-pass membrane protein</topology>
    </subcellularLocation>
</comment>
<dbReference type="Pfam" id="PF01066">
    <property type="entry name" value="CDP-OH_P_transf"/>
    <property type="match status" value="1"/>
</dbReference>
<dbReference type="GO" id="GO:0003881">
    <property type="term" value="F:CDP-diacylglycerol-inositol 3-phosphatidyltransferase activity"/>
    <property type="evidence" value="ECO:0007669"/>
    <property type="project" value="UniProtKB-UniRule"/>
</dbReference>
<keyword evidence="9" id="KW-0460">Magnesium</keyword>
<keyword evidence="10 16" id="KW-1133">Transmembrane helix</keyword>
<dbReference type="InterPro" id="IPR000462">
    <property type="entry name" value="CDP-OH_P_trans"/>
</dbReference>
<keyword evidence="8" id="KW-0479">Metal-binding</keyword>
<dbReference type="GeneID" id="5478277"/>
<dbReference type="GO" id="GO:0005794">
    <property type="term" value="C:Golgi apparatus"/>
    <property type="evidence" value="ECO:0007669"/>
    <property type="project" value="TreeGrafter"/>
</dbReference>
<comment type="cofactor">
    <cofactor evidence="1">
        <name>Mg(2+)</name>
        <dbReference type="ChEBI" id="CHEBI:18420"/>
    </cofactor>
</comment>
<dbReference type="OMA" id="AQTYSEN"/>
<keyword evidence="7 16" id="KW-0812">Transmembrane</keyword>
<dbReference type="VEuPathDB" id="PiroplasmaDB:BBOV_II005250"/>
<evidence type="ECO:0000256" key="5">
    <source>
        <dbReference type="ARBA" id="ARBA00022516"/>
    </source>
</evidence>
<keyword evidence="18" id="KW-1185">Reference proteome</keyword>
<dbReference type="InParanoid" id="A7AU66"/>
<evidence type="ECO:0000313" key="18">
    <source>
        <dbReference type="Proteomes" id="UP000002173"/>
    </source>
</evidence>
<reference evidence="18" key="2">
    <citation type="journal article" date="2020" name="Data Brief">
        <title>Transcriptome dataset of Babesia bovis life stages within vertebrate and invertebrate hosts.</title>
        <authorList>
            <person name="Ueti M.W."/>
            <person name="Johnson W.C."/>
            <person name="Kappmeyer L.S."/>
            <person name="Herndon D.R."/>
            <person name="Mousel M.R."/>
            <person name="Reif K.E."/>
            <person name="Taus N.S."/>
            <person name="Ifeonu O.O."/>
            <person name="Silva J.C."/>
            <person name="Suarez C.E."/>
            <person name="Brayton K.A."/>
        </authorList>
    </citation>
    <scope>NUCLEOTIDE SEQUENCE [LARGE SCALE GENOMIC DNA]</scope>
</reference>
<evidence type="ECO:0000256" key="4">
    <source>
        <dbReference type="ARBA" id="ARBA00013212"/>
    </source>
</evidence>